<dbReference type="PROSITE" id="PS00028">
    <property type="entry name" value="ZINC_FINGER_C2H2_1"/>
    <property type="match status" value="1"/>
</dbReference>
<dbReference type="OrthoDB" id="5424797at2759"/>
<accession>A0A9P6VNJ3</accession>
<evidence type="ECO:0000313" key="3">
    <source>
        <dbReference type="EMBL" id="KAG0651302.1"/>
    </source>
</evidence>
<organism evidence="3 4">
    <name type="scientific">Hyphodiscus hymeniophilus</name>
    <dbReference type="NCBI Taxonomy" id="353542"/>
    <lineage>
        <taxon>Eukaryota</taxon>
        <taxon>Fungi</taxon>
        <taxon>Dikarya</taxon>
        <taxon>Ascomycota</taxon>
        <taxon>Pezizomycotina</taxon>
        <taxon>Leotiomycetes</taxon>
        <taxon>Helotiales</taxon>
        <taxon>Hyphodiscaceae</taxon>
        <taxon>Hyphodiscus</taxon>
    </lineage>
</organism>
<dbReference type="AlphaFoldDB" id="A0A9P6VNJ3"/>
<evidence type="ECO:0000256" key="1">
    <source>
        <dbReference type="SAM" id="MobiDB-lite"/>
    </source>
</evidence>
<evidence type="ECO:0000259" key="2">
    <source>
        <dbReference type="PROSITE" id="PS00028"/>
    </source>
</evidence>
<comment type="caution">
    <text evidence="3">The sequence shown here is derived from an EMBL/GenBank/DDBJ whole genome shotgun (WGS) entry which is preliminary data.</text>
</comment>
<evidence type="ECO:0000313" key="4">
    <source>
        <dbReference type="Proteomes" id="UP000785200"/>
    </source>
</evidence>
<name>A0A9P6VNJ3_9HELO</name>
<dbReference type="Gene3D" id="3.30.160.60">
    <property type="entry name" value="Classic Zinc Finger"/>
    <property type="match status" value="1"/>
</dbReference>
<feature type="domain" description="C2H2-type" evidence="2">
    <location>
        <begin position="101"/>
        <end position="124"/>
    </location>
</feature>
<reference evidence="3" key="1">
    <citation type="submission" date="2019-07" db="EMBL/GenBank/DDBJ databases">
        <title>Hyphodiscus hymeniophilus genome sequencing and assembly.</title>
        <authorList>
            <person name="Kramer G."/>
            <person name="Nodwell J."/>
        </authorList>
    </citation>
    <scope>NUCLEOTIDE SEQUENCE</scope>
    <source>
        <strain evidence="3">ATCC 34498</strain>
    </source>
</reference>
<keyword evidence="4" id="KW-1185">Reference proteome</keyword>
<dbReference type="Proteomes" id="UP000785200">
    <property type="component" value="Unassembled WGS sequence"/>
</dbReference>
<sequence length="275" mass="30752">MDFNMSLALVCQPQQQETSVHPVAKKKGRPFENPQETSVHPVAKKKGRPFKTHEAAAAAAARGSSTDQQPKKRGRPFTYPQNPGEVAAAVPPEPIFIPFICEWKNCPAELHNLDTLKAHLITVHLKKQASAGLLMCLWGKCCQEHMLVDDDGVSEVINKGAEFKTTEEWRNHAKVHLDHVARYQGDGPKTELSFYKKPPPAIPYSYRNGGPEGQATPSVRHQPVEGGRAKHNNLARFRQTRDGLYFVLEPVHNPELYMKVENDQGEGYKADMDES</sequence>
<proteinExistence type="predicted"/>
<protein>
    <recommendedName>
        <fullName evidence="2">C2H2-type domain-containing protein</fullName>
    </recommendedName>
</protein>
<feature type="region of interest" description="Disordered" evidence="1">
    <location>
        <begin position="13"/>
        <end position="83"/>
    </location>
</feature>
<dbReference type="InterPro" id="IPR013087">
    <property type="entry name" value="Znf_C2H2_type"/>
</dbReference>
<gene>
    <name evidence="3" type="ORF">D0Z07_1808</name>
</gene>
<dbReference type="EMBL" id="VNKQ01000004">
    <property type="protein sequence ID" value="KAG0651302.1"/>
    <property type="molecule type" value="Genomic_DNA"/>
</dbReference>